<accession>A0A8H7QFD9</accession>
<organism evidence="1 2">
    <name type="scientific">Mucor saturninus</name>
    <dbReference type="NCBI Taxonomy" id="64648"/>
    <lineage>
        <taxon>Eukaryota</taxon>
        <taxon>Fungi</taxon>
        <taxon>Fungi incertae sedis</taxon>
        <taxon>Mucoromycota</taxon>
        <taxon>Mucoromycotina</taxon>
        <taxon>Mucoromycetes</taxon>
        <taxon>Mucorales</taxon>
        <taxon>Mucorineae</taxon>
        <taxon>Mucoraceae</taxon>
        <taxon>Mucor</taxon>
    </lineage>
</organism>
<gene>
    <name evidence="1" type="ORF">INT47_011752</name>
</gene>
<protein>
    <submittedName>
        <fullName evidence="1">Uncharacterized protein</fullName>
    </submittedName>
</protein>
<dbReference type="AlphaFoldDB" id="A0A8H7QFD9"/>
<keyword evidence="2" id="KW-1185">Reference proteome</keyword>
<dbReference type="Proteomes" id="UP000603453">
    <property type="component" value="Unassembled WGS sequence"/>
</dbReference>
<sequence>MDPMTEEDPELIAEDTLARIRILREERFQAQEKMKLQAEKDKANWDEKMKGSATQEFNIGDYVMLRHENKHGLEFNWMGPYKVLKKNLDYNTYQIQEVDGKIYSSWVHTDRLHIVKYDGKPIDKAWYIPRIARAKDKK</sequence>
<name>A0A8H7QFD9_9FUNG</name>
<comment type="caution">
    <text evidence="1">The sequence shown here is derived from an EMBL/GenBank/DDBJ whole genome shotgun (WGS) entry which is preliminary data.</text>
</comment>
<evidence type="ECO:0000313" key="2">
    <source>
        <dbReference type="Proteomes" id="UP000603453"/>
    </source>
</evidence>
<proteinExistence type="predicted"/>
<dbReference type="EMBL" id="JAEPRD010000597">
    <property type="protein sequence ID" value="KAG2190678.1"/>
    <property type="molecule type" value="Genomic_DNA"/>
</dbReference>
<dbReference type="OrthoDB" id="2264453at2759"/>
<evidence type="ECO:0000313" key="1">
    <source>
        <dbReference type="EMBL" id="KAG2190678.1"/>
    </source>
</evidence>
<reference evidence="1" key="1">
    <citation type="submission" date="2020-12" db="EMBL/GenBank/DDBJ databases">
        <title>Metabolic potential, ecology and presence of endohyphal bacteria is reflected in genomic diversity of Mucoromycotina.</title>
        <authorList>
            <person name="Muszewska A."/>
            <person name="Okrasinska A."/>
            <person name="Steczkiewicz K."/>
            <person name="Drgas O."/>
            <person name="Orlowska M."/>
            <person name="Perlinska-Lenart U."/>
            <person name="Aleksandrzak-Piekarczyk T."/>
            <person name="Szatraj K."/>
            <person name="Zielenkiewicz U."/>
            <person name="Pilsyk S."/>
            <person name="Malc E."/>
            <person name="Mieczkowski P."/>
            <person name="Kruszewska J.S."/>
            <person name="Biernat P."/>
            <person name="Pawlowska J."/>
        </authorList>
    </citation>
    <scope>NUCLEOTIDE SEQUENCE</scope>
    <source>
        <strain evidence="1">WA0000017839</strain>
    </source>
</reference>
<dbReference type="Gene3D" id="2.30.30.850">
    <property type="match status" value="1"/>
</dbReference>